<dbReference type="Proteomes" id="UP001165121">
    <property type="component" value="Unassembled WGS sequence"/>
</dbReference>
<feature type="region of interest" description="Disordered" evidence="1">
    <location>
        <begin position="203"/>
        <end position="245"/>
    </location>
</feature>
<feature type="compositionally biased region" description="Basic and acidic residues" evidence="1">
    <location>
        <begin position="76"/>
        <end position="90"/>
    </location>
</feature>
<feature type="compositionally biased region" description="Acidic residues" evidence="1">
    <location>
        <begin position="142"/>
        <end position="152"/>
    </location>
</feature>
<dbReference type="AlphaFoldDB" id="A0A9W6YA78"/>
<feature type="compositionally biased region" description="Basic and acidic residues" evidence="1">
    <location>
        <begin position="10"/>
        <end position="19"/>
    </location>
</feature>
<proteinExistence type="predicted"/>
<evidence type="ECO:0000256" key="1">
    <source>
        <dbReference type="SAM" id="MobiDB-lite"/>
    </source>
</evidence>
<evidence type="ECO:0000313" key="2">
    <source>
        <dbReference type="EMBL" id="GMF56683.1"/>
    </source>
</evidence>
<evidence type="ECO:0000313" key="3">
    <source>
        <dbReference type="Proteomes" id="UP001165121"/>
    </source>
</evidence>
<dbReference type="EMBL" id="BSXT01004099">
    <property type="protein sequence ID" value="GMF56683.1"/>
    <property type="molecule type" value="Genomic_DNA"/>
</dbReference>
<reference evidence="2" key="1">
    <citation type="submission" date="2023-04" db="EMBL/GenBank/DDBJ databases">
        <title>Phytophthora fragariaefolia NBRC 109709.</title>
        <authorList>
            <person name="Ichikawa N."/>
            <person name="Sato H."/>
            <person name="Tonouchi N."/>
        </authorList>
    </citation>
    <scope>NUCLEOTIDE SEQUENCE</scope>
    <source>
        <strain evidence="2">NBRC 109709</strain>
    </source>
</reference>
<feature type="compositionally biased region" description="Low complexity" evidence="1">
    <location>
        <begin position="50"/>
        <end position="61"/>
    </location>
</feature>
<keyword evidence="3" id="KW-1185">Reference proteome</keyword>
<name>A0A9W6YA78_9STRA</name>
<accession>A0A9W6YA78</accession>
<organism evidence="2 3">
    <name type="scientific">Phytophthora fragariaefolia</name>
    <dbReference type="NCBI Taxonomy" id="1490495"/>
    <lineage>
        <taxon>Eukaryota</taxon>
        <taxon>Sar</taxon>
        <taxon>Stramenopiles</taxon>
        <taxon>Oomycota</taxon>
        <taxon>Peronosporomycetes</taxon>
        <taxon>Peronosporales</taxon>
        <taxon>Peronosporaceae</taxon>
        <taxon>Phytophthora</taxon>
    </lineage>
</organism>
<dbReference type="OrthoDB" id="76852at2759"/>
<feature type="region of interest" description="Disordered" evidence="1">
    <location>
        <begin position="131"/>
        <end position="152"/>
    </location>
</feature>
<dbReference type="GO" id="GO:0000460">
    <property type="term" value="P:maturation of 5.8S rRNA"/>
    <property type="evidence" value="ECO:0007669"/>
    <property type="project" value="TreeGrafter"/>
</dbReference>
<dbReference type="InterPro" id="IPR019324">
    <property type="entry name" value="MPP6"/>
</dbReference>
<dbReference type="Pfam" id="PF10175">
    <property type="entry name" value="MPP6"/>
    <property type="match status" value="1"/>
</dbReference>
<feature type="region of interest" description="Disordered" evidence="1">
    <location>
        <begin position="1"/>
        <end position="90"/>
    </location>
</feature>
<sequence>MTAVASCVKPGDRAADRNPPRPTCGAVPPQAARASDQSSDVEARQRPARGRGAQEQAAAGCRAHEGRQPAGAQRAEAADQVRAVAEDAGHEGARLCRSWWLASRRHSDAYVAPQFMQRKKTTDAQRIAAVKEQHKQDTWEAAPEDDAQDDDGAQILCTRDVPDPSLPLVFGRRSFGGFNKGVEDEFKEASRALRFAAAEEKELREEVSAEEMTSRMLKYTGLGRRNGGNRNGGGKRPNGNKRQRK</sequence>
<comment type="caution">
    <text evidence="2">The sequence shown here is derived from an EMBL/GenBank/DDBJ whole genome shotgun (WGS) entry which is preliminary data.</text>
</comment>
<protein>
    <submittedName>
        <fullName evidence="2">Unnamed protein product</fullName>
    </submittedName>
</protein>
<gene>
    <name evidence="2" type="ORF">Pfra01_002406700</name>
</gene>
<dbReference type="PANTHER" id="PTHR13582">
    <property type="entry name" value="M-PHASE PHOSPHOPROTEIN 6"/>
    <property type="match status" value="1"/>
</dbReference>
<feature type="compositionally biased region" description="Gly residues" evidence="1">
    <location>
        <begin position="224"/>
        <end position="236"/>
    </location>
</feature>
<dbReference type="PANTHER" id="PTHR13582:SF0">
    <property type="entry name" value="M-PHASE PHOSPHOPROTEIN 6"/>
    <property type="match status" value="1"/>
</dbReference>